<dbReference type="InterPro" id="IPR000515">
    <property type="entry name" value="MetI-like"/>
</dbReference>
<evidence type="ECO:0000256" key="3">
    <source>
        <dbReference type="ARBA" id="ARBA00022448"/>
    </source>
</evidence>
<dbReference type="Proteomes" id="UP000036449">
    <property type="component" value="Unassembled WGS sequence"/>
</dbReference>
<comment type="subcellular location">
    <subcellularLocation>
        <location evidence="1">Cell inner membrane</location>
        <topology evidence="1">Multi-pass membrane protein</topology>
    </subcellularLocation>
    <subcellularLocation>
        <location evidence="8">Cell membrane</location>
        <topology evidence="8">Multi-pass membrane protein</topology>
    </subcellularLocation>
</comment>
<dbReference type="PANTHER" id="PTHR30614:SF34">
    <property type="entry name" value="BLR6398 PROTEIN"/>
    <property type="match status" value="1"/>
</dbReference>
<feature type="domain" description="ABC transmembrane type-1" evidence="9">
    <location>
        <begin position="16"/>
        <end position="205"/>
    </location>
</feature>
<dbReference type="EMBL" id="LABZ01000157">
    <property type="protein sequence ID" value="KMO35901.1"/>
    <property type="molecule type" value="Genomic_DNA"/>
</dbReference>
<feature type="transmembrane region" description="Helical" evidence="8">
    <location>
        <begin position="184"/>
        <end position="202"/>
    </location>
</feature>
<keyword evidence="4" id="KW-1003">Cell membrane</keyword>
<dbReference type="CDD" id="cd06261">
    <property type="entry name" value="TM_PBP2"/>
    <property type="match status" value="1"/>
</dbReference>
<evidence type="ECO:0000256" key="4">
    <source>
        <dbReference type="ARBA" id="ARBA00022475"/>
    </source>
</evidence>
<evidence type="ECO:0000256" key="8">
    <source>
        <dbReference type="RuleBase" id="RU363032"/>
    </source>
</evidence>
<evidence type="ECO:0000313" key="10">
    <source>
        <dbReference type="EMBL" id="KMO35901.1"/>
    </source>
</evidence>
<protein>
    <submittedName>
        <fullName evidence="10">Amino acid ABC transporter permease</fullName>
    </submittedName>
</protein>
<dbReference type="InterPro" id="IPR010065">
    <property type="entry name" value="AA_ABC_transptr_permease_3TM"/>
</dbReference>
<evidence type="ECO:0000256" key="1">
    <source>
        <dbReference type="ARBA" id="ARBA00004429"/>
    </source>
</evidence>
<name>A0A0J6VA52_9HYPH</name>
<keyword evidence="5 8" id="KW-0812">Transmembrane</keyword>
<dbReference type="GO" id="GO:0022857">
    <property type="term" value="F:transmembrane transporter activity"/>
    <property type="evidence" value="ECO:0007669"/>
    <property type="project" value="InterPro"/>
</dbReference>
<sequence>MPTFGPQHLWFLLTAAGWTLALSAIAFIGGGLLGFGVALARISQNRIVRGAASAYVQVVQGTPLLILLFMIYFGLAIAGFDQLPALIAAGAGLTIYASGFLGEIWRGCIEAVPKTQWEAAECLALSRWQRLTRVVLPQAMRLATAPTVGFLVQIVKNTSLASVVGFVELSQAGKLINNSIFQPFIIFVTVAMFYFAICYPLSAWSRGLERRLNVGRR</sequence>
<accession>A0A0J6VA52</accession>
<organism evidence="10 11">
    <name type="scientific">Methylobacterium tarhaniae</name>
    <dbReference type="NCBI Taxonomy" id="1187852"/>
    <lineage>
        <taxon>Bacteria</taxon>
        <taxon>Pseudomonadati</taxon>
        <taxon>Pseudomonadota</taxon>
        <taxon>Alphaproteobacteria</taxon>
        <taxon>Hyphomicrobiales</taxon>
        <taxon>Methylobacteriaceae</taxon>
        <taxon>Methylobacterium</taxon>
    </lineage>
</organism>
<comment type="caution">
    <text evidence="10">The sequence shown here is derived from an EMBL/GenBank/DDBJ whole genome shotgun (WGS) entry which is preliminary data.</text>
</comment>
<dbReference type="Gene3D" id="1.10.3720.10">
    <property type="entry name" value="MetI-like"/>
    <property type="match status" value="1"/>
</dbReference>
<proteinExistence type="inferred from homology"/>
<keyword evidence="7 8" id="KW-0472">Membrane</keyword>
<dbReference type="InterPro" id="IPR043429">
    <property type="entry name" value="ArtM/GltK/GlnP/TcyL/YhdX-like"/>
</dbReference>
<feature type="transmembrane region" description="Helical" evidence="8">
    <location>
        <begin position="20"/>
        <end position="42"/>
    </location>
</feature>
<dbReference type="SUPFAM" id="SSF161098">
    <property type="entry name" value="MetI-like"/>
    <property type="match status" value="1"/>
</dbReference>
<dbReference type="GO" id="GO:0006865">
    <property type="term" value="P:amino acid transport"/>
    <property type="evidence" value="ECO:0007669"/>
    <property type="project" value="TreeGrafter"/>
</dbReference>
<evidence type="ECO:0000256" key="6">
    <source>
        <dbReference type="ARBA" id="ARBA00022989"/>
    </source>
</evidence>
<keyword evidence="3 8" id="KW-0813">Transport</keyword>
<comment type="similarity">
    <text evidence="2">Belongs to the binding-protein-dependent transport system permease family. HisMQ subfamily.</text>
</comment>
<dbReference type="AlphaFoldDB" id="A0A0J6VA52"/>
<feature type="transmembrane region" description="Helical" evidence="8">
    <location>
        <begin position="83"/>
        <end position="105"/>
    </location>
</feature>
<dbReference type="GO" id="GO:0043190">
    <property type="term" value="C:ATP-binding cassette (ABC) transporter complex"/>
    <property type="evidence" value="ECO:0007669"/>
    <property type="project" value="InterPro"/>
</dbReference>
<dbReference type="OrthoDB" id="7255919at2"/>
<keyword evidence="11" id="KW-1185">Reference proteome</keyword>
<dbReference type="PROSITE" id="PS50928">
    <property type="entry name" value="ABC_TM1"/>
    <property type="match status" value="1"/>
</dbReference>
<dbReference type="Pfam" id="PF00528">
    <property type="entry name" value="BPD_transp_1"/>
    <property type="match status" value="1"/>
</dbReference>
<evidence type="ECO:0000256" key="2">
    <source>
        <dbReference type="ARBA" id="ARBA00010072"/>
    </source>
</evidence>
<keyword evidence="6 8" id="KW-1133">Transmembrane helix</keyword>
<dbReference type="NCBIfam" id="TIGR01726">
    <property type="entry name" value="HEQRo_perm_3TM"/>
    <property type="match status" value="1"/>
</dbReference>
<gene>
    <name evidence="10" type="ORF">VQ03_21355</name>
</gene>
<evidence type="ECO:0000256" key="5">
    <source>
        <dbReference type="ARBA" id="ARBA00022692"/>
    </source>
</evidence>
<feature type="transmembrane region" description="Helical" evidence="8">
    <location>
        <begin position="54"/>
        <end position="77"/>
    </location>
</feature>
<evidence type="ECO:0000313" key="11">
    <source>
        <dbReference type="Proteomes" id="UP000036449"/>
    </source>
</evidence>
<reference evidence="10 11" key="1">
    <citation type="submission" date="2015-03" db="EMBL/GenBank/DDBJ databases">
        <title>Genome sequencing of Methylobacterium tarhaniae DSM 25844.</title>
        <authorList>
            <person name="Chaudhry V."/>
            <person name="Patil P.B."/>
        </authorList>
    </citation>
    <scope>NUCLEOTIDE SEQUENCE [LARGE SCALE GENOMIC DNA]</scope>
    <source>
        <strain evidence="10 11">DSM 25844</strain>
    </source>
</reference>
<evidence type="ECO:0000256" key="7">
    <source>
        <dbReference type="ARBA" id="ARBA00023136"/>
    </source>
</evidence>
<dbReference type="RefSeq" id="WP_048452913.1">
    <property type="nucleotide sequence ID" value="NZ_JBNNPJ010000187.1"/>
</dbReference>
<dbReference type="InterPro" id="IPR035906">
    <property type="entry name" value="MetI-like_sf"/>
</dbReference>
<dbReference type="PANTHER" id="PTHR30614">
    <property type="entry name" value="MEMBRANE COMPONENT OF AMINO ACID ABC TRANSPORTER"/>
    <property type="match status" value="1"/>
</dbReference>
<dbReference type="PATRIC" id="fig|1187852.3.peg.1745"/>
<evidence type="ECO:0000259" key="9">
    <source>
        <dbReference type="PROSITE" id="PS50928"/>
    </source>
</evidence>